<dbReference type="InterPro" id="IPR043128">
    <property type="entry name" value="Rev_trsase/Diguanyl_cyclase"/>
</dbReference>
<comment type="caution">
    <text evidence="1">The sequence shown here is derived from an EMBL/GenBank/DDBJ whole genome shotgun (WGS) entry which is preliminary data.</text>
</comment>
<accession>A0A0C2N0I0</accession>
<dbReference type="EMBL" id="JWZT01003207">
    <property type="protein sequence ID" value="KII67407.1"/>
    <property type="molecule type" value="Genomic_DNA"/>
</dbReference>
<evidence type="ECO:0000313" key="1">
    <source>
        <dbReference type="EMBL" id="KII67407.1"/>
    </source>
</evidence>
<gene>
    <name evidence="1" type="ORF">RF11_05331</name>
</gene>
<evidence type="ECO:0008006" key="3">
    <source>
        <dbReference type="Google" id="ProtNLM"/>
    </source>
</evidence>
<name>A0A0C2N0I0_THEKT</name>
<dbReference type="AlphaFoldDB" id="A0A0C2N0I0"/>
<organism evidence="1 2">
    <name type="scientific">Thelohanellus kitauei</name>
    <name type="common">Myxosporean</name>
    <dbReference type="NCBI Taxonomy" id="669202"/>
    <lineage>
        <taxon>Eukaryota</taxon>
        <taxon>Metazoa</taxon>
        <taxon>Cnidaria</taxon>
        <taxon>Myxozoa</taxon>
        <taxon>Myxosporea</taxon>
        <taxon>Bivalvulida</taxon>
        <taxon>Platysporina</taxon>
        <taxon>Myxobolidae</taxon>
        <taxon>Thelohanellus</taxon>
    </lineage>
</organism>
<dbReference type="InterPro" id="IPR043502">
    <property type="entry name" value="DNA/RNA_pol_sf"/>
</dbReference>
<proteinExistence type="predicted"/>
<dbReference type="OrthoDB" id="5989411at2759"/>
<reference evidence="1 2" key="1">
    <citation type="journal article" date="2014" name="Genome Biol. Evol.">
        <title>The genome of the myxosporean Thelohanellus kitauei shows adaptations to nutrient acquisition within its fish host.</title>
        <authorList>
            <person name="Yang Y."/>
            <person name="Xiong J."/>
            <person name="Zhou Z."/>
            <person name="Huo F."/>
            <person name="Miao W."/>
            <person name="Ran C."/>
            <person name="Liu Y."/>
            <person name="Zhang J."/>
            <person name="Feng J."/>
            <person name="Wang M."/>
            <person name="Wang M."/>
            <person name="Wang L."/>
            <person name="Yao B."/>
        </authorList>
    </citation>
    <scope>NUCLEOTIDE SEQUENCE [LARGE SCALE GENOMIC DNA]</scope>
    <source>
        <strain evidence="1">Wuqing</strain>
    </source>
</reference>
<dbReference type="Gene3D" id="3.30.70.270">
    <property type="match status" value="1"/>
</dbReference>
<dbReference type="SUPFAM" id="SSF56672">
    <property type="entry name" value="DNA/RNA polymerases"/>
    <property type="match status" value="1"/>
</dbReference>
<evidence type="ECO:0000313" key="2">
    <source>
        <dbReference type="Proteomes" id="UP000031668"/>
    </source>
</evidence>
<keyword evidence="2" id="KW-1185">Reference proteome</keyword>
<protein>
    <recommendedName>
        <fullName evidence="3">Reverse transcriptase domain-containing protein</fullName>
    </recommendedName>
</protein>
<sequence length="201" mass="22621">MAKVSSTPFQTTSDPIIDIFGAELGHKKIVKFMARRHRHLDNESAIMANRCWNFSTHFKNFLRAAVSAIGGGDDTKPVRTHITGHRNTECDIPAIFINEATLQSCPEILVVAVFEELPVIFISMPYMRKFEGDDIIVTSSKDADHFTNFEEILKRLQACNVTTHRSKCKFLLGEENFLGHTIDCKGINPIESKIESITNLP</sequence>
<dbReference type="Proteomes" id="UP000031668">
    <property type="component" value="Unassembled WGS sequence"/>
</dbReference>